<dbReference type="InterPro" id="IPR012373">
    <property type="entry name" value="Ferrdict_sens_TM"/>
</dbReference>
<keyword evidence="1" id="KW-1133">Transmembrane helix</keyword>
<dbReference type="PANTHER" id="PTHR30273:SF2">
    <property type="entry name" value="PROTEIN FECR"/>
    <property type="match status" value="1"/>
</dbReference>
<feature type="transmembrane region" description="Helical" evidence="1">
    <location>
        <begin position="90"/>
        <end position="109"/>
    </location>
</feature>
<keyword evidence="5" id="KW-1185">Reference proteome</keyword>
<feature type="domain" description="Protein FecR C-terminal" evidence="3">
    <location>
        <begin position="328"/>
        <end position="395"/>
    </location>
</feature>
<dbReference type="Proteomes" id="UP000198757">
    <property type="component" value="Unassembled WGS sequence"/>
</dbReference>
<dbReference type="InterPro" id="IPR032508">
    <property type="entry name" value="FecR_C"/>
</dbReference>
<dbReference type="InterPro" id="IPR006860">
    <property type="entry name" value="FecR"/>
</dbReference>
<reference evidence="5" key="1">
    <citation type="submission" date="2016-10" db="EMBL/GenBank/DDBJ databases">
        <authorList>
            <person name="Varghese N."/>
            <person name="Submissions S."/>
        </authorList>
    </citation>
    <scope>NUCLEOTIDE SEQUENCE [LARGE SCALE GENOMIC DNA]</scope>
    <source>
        <strain evidence="5">DSM 25811 / CCM 8410 / LMG 26954 / E90</strain>
    </source>
</reference>
<dbReference type="Gene3D" id="3.55.50.30">
    <property type="match status" value="1"/>
</dbReference>
<evidence type="ECO:0000313" key="5">
    <source>
        <dbReference type="Proteomes" id="UP000198757"/>
    </source>
</evidence>
<dbReference type="Pfam" id="PF04773">
    <property type="entry name" value="FecR"/>
    <property type="match status" value="1"/>
</dbReference>
<evidence type="ECO:0000313" key="4">
    <source>
        <dbReference type="EMBL" id="SDC36981.1"/>
    </source>
</evidence>
<dbReference type="AlphaFoldDB" id="A0A1G6L1L0"/>
<dbReference type="GO" id="GO:0016989">
    <property type="term" value="F:sigma factor antagonist activity"/>
    <property type="evidence" value="ECO:0007669"/>
    <property type="project" value="TreeGrafter"/>
</dbReference>
<dbReference type="Gene3D" id="2.60.120.1440">
    <property type="match status" value="1"/>
</dbReference>
<evidence type="ECO:0000259" key="2">
    <source>
        <dbReference type="Pfam" id="PF04773"/>
    </source>
</evidence>
<name>A0A1G6L1L0_NIADE</name>
<dbReference type="Pfam" id="PF16344">
    <property type="entry name" value="FecR_C"/>
    <property type="match status" value="1"/>
</dbReference>
<gene>
    <name evidence="4" type="ORF">SAMN04487894_102180</name>
</gene>
<evidence type="ECO:0000259" key="3">
    <source>
        <dbReference type="Pfam" id="PF16344"/>
    </source>
</evidence>
<keyword evidence="1" id="KW-0812">Transmembrane</keyword>
<sequence>MEKDIRYYKDLLKRYTNDECSPEEIAQLMDFLHGRESNRLLLAEIRSRYNEGEQTGNLKITEHQSRRIRELLLQTAAAEKPAHGLFRIRNFVWAAAAVLLVCTGLYWFYTQEPVQMEKQGRPEARLIKPGTEKATLTFPDGTVRNLDEDAKGVLYQKDGLVISRMADGAIRYALLPGTQDRTVPEALKTALSTPVGGECRVVLPDGSRLWLNALSEVRFPVMFSKQERRVQARGEVYFEVAKNARQPFKVFSGGQVIEVLGTHFVVHTNTDNTVIRTTLLEGSIRLSNGKTTKILKPGQESRTAQDEQDIAVEAKRNAEAAVAWKDGYFIFDNTDFKTVEDQLSKWYDVEFVYDHRPDKLLYGTIERKTELAKVLKMLEIVGNIHFKTEGRKIYVTE</sequence>
<dbReference type="RefSeq" id="WP_090388811.1">
    <property type="nucleotide sequence ID" value="NZ_FMZO01000002.1"/>
</dbReference>
<keyword evidence="1" id="KW-0472">Membrane</keyword>
<dbReference type="PANTHER" id="PTHR30273">
    <property type="entry name" value="PERIPLASMIC SIGNAL SENSOR AND SIGMA FACTOR ACTIVATOR FECR-RELATED"/>
    <property type="match status" value="1"/>
</dbReference>
<feature type="domain" description="FecR protein" evidence="2">
    <location>
        <begin position="191"/>
        <end position="284"/>
    </location>
</feature>
<organism evidence="4 5">
    <name type="scientific">Niabella drilacis (strain DSM 25811 / CCM 8410 / CCUG 62505 / LMG 26954 / E90)</name>
    <dbReference type="NCBI Taxonomy" id="1285928"/>
    <lineage>
        <taxon>Bacteria</taxon>
        <taxon>Pseudomonadati</taxon>
        <taxon>Bacteroidota</taxon>
        <taxon>Chitinophagia</taxon>
        <taxon>Chitinophagales</taxon>
        <taxon>Chitinophagaceae</taxon>
        <taxon>Niabella</taxon>
    </lineage>
</organism>
<accession>A0A1G6L1L0</accession>
<evidence type="ECO:0000256" key="1">
    <source>
        <dbReference type="SAM" id="Phobius"/>
    </source>
</evidence>
<dbReference type="OrthoDB" id="649666at2"/>
<dbReference type="EMBL" id="FMZO01000002">
    <property type="protein sequence ID" value="SDC36981.1"/>
    <property type="molecule type" value="Genomic_DNA"/>
</dbReference>
<protein>
    <submittedName>
        <fullName evidence="4">FecR family protein</fullName>
    </submittedName>
</protein>
<proteinExistence type="predicted"/>
<dbReference type="STRING" id="1285928.SAMN04487894_102180"/>